<evidence type="ECO:0000256" key="5">
    <source>
        <dbReference type="ARBA" id="ARBA00013189"/>
    </source>
</evidence>
<evidence type="ECO:0000256" key="6">
    <source>
        <dbReference type="ARBA" id="ARBA00018569"/>
    </source>
</evidence>
<dbReference type="PANTHER" id="PTHR43725">
    <property type="entry name" value="UDP-GLUCOSE 4-EPIMERASE"/>
    <property type="match status" value="1"/>
</dbReference>
<dbReference type="PANTHER" id="PTHR43725:SF53">
    <property type="entry name" value="UDP-ARABINOSE 4-EPIMERASE 1"/>
    <property type="match status" value="1"/>
</dbReference>
<evidence type="ECO:0000256" key="1">
    <source>
        <dbReference type="ARBA" id="ARBA00000083"/>
    </source>
</evidence>
<dbReference type="NCBIfam" id="TIGR01179">
    <property type="entry name" value="galE"/>
    <property type="match status" value="1"/>
</dbReference>
<proteinExistence type="inferred from homology"/>
<name>A0A9D2RP21_9MICO</name>
<comment type="catalytic activity">
    <reaction evidence="1">
        <text>UDP-alpha-D-glucose = UDP-alpha-D-galactose</text>
        <dbReference type="Rhea" id="RHEA:22168"/>
        <dbReference type="ChEBI" id="CHEBI:58885"/>
        <dbReference type="ChEBI" id="CHEBI:66914"/>
        <dbReference type="EC" id="5.1.3.2"/>
    </reaction>
</comment>
<keyword evidence="7" id="KW-0520">NAD</keyword>
<evidence type="ECO:0000256" key="2">
    <source>
        <dbReference type="ARBA" id="ARBA00001911"/>
    </source>
</evidence>
<dbReference type="EC" id="5.1.3.2" evidence="5"/>
<feature type="domain" description="NAD-dependent epimerase/dehydratase" evidence="12">
    <location>
        <begin position="4"/>
        <end position="251"/>
    </location>
</feature>
<dbReference type="Gene3D" id="3.40.50.720">
    <property type="entry name" value="NAD(P)-binding Rossmann-like Domain"/>
    <property type="match status" value="1"/>
</dbReference>
<keyword evidence="9" id="KW-0119">Carbohydrate metabolism</keyword>
<organism evidence="13 14">
    <name type="scientific">Candidatus Brachybacterium merdavium</name>
    <dbReference type="NCBI Taxonomy" id="2838513"/>
    <lineage>
        <taxon>Bacteria</taxon>
        <taxon>Bacillati</taxon>
        <taxon>Actinomycetota</taxon>
        <taxon>Actinomycetes</taxon>
        <taxon>Micrococcales</taxon>
        <taxon>Dermabacteraceae</taxon>
        <taxon>Brachybacterium</taxon>
    </lineage>
</organism>
<evidence type="ECO:0000256" key="4">
    <source>
        <dbReference type="ARBA" id="ARBA00007637"/>
    </source>
</evidence>
<comment type="cofactor">
    <cofactor evidence="2">
        <name>NAD(+)</name>
        <dbReference type="ChEBI" id="CHEBI:57540"/>
    </cofactor>
</comment>
<dbReference type="AlphaFoldDB" id="A0A9D2RP21"/>
<reference evidence="13" key="2">
    <citation type="submission" date="2021-04" db="EMBL/GenBank/DDBJ databases">
        <authorList>
            <person name="Gilroy R."/>
        </authorList>
    </citation>
    <scope>NUCLEOTIDE SEQUENCE</scope>
    <source>
        <strain evidence="13">ChiHjej13B12-24818</strain>
    </source>
</reference>
<comment type="caution">
    <text evidence="13">The sequence shown here is derived from an EMBL/GenBank/DDBJ whole genome shotgun (WGS) entry which is preliminary data.</text>
</comment>
<evidence type="ECO:0000259" key="12">
    <source>
        <dbReference type="Pfam" id="PF01370"/>
    </source>
</evidence>
<evidence type="ECO:0000256" key="9">
    <source>
        <dbReference type="ARBA" id="ARBA00023277"/>
    </source>
</evidence>
<dbReference type="InterPro" id="IPR036291">
    <property type="entry name" value="NAD(P)-bd_dom_sf"/>
</dbReference>
<dbReference type="SUPFAM" id="SSF51735">
    <property type="entry name" value="NAD(P)-binding Rossmann-fold domains"/>
    <property type="match status" value="1"/>
</dbReference>
<evidence type="ECO:0000256" key="11">
    <source>
        <dbReference type="ARBA" id="ARBA00033067"/>
    </source>
</evidence>
<evidence type="ECO:0000256" key="7">
    <source>
        <dbReference type="ARBA" id="ARBA00023027"/>
    </source>
</evidence>
<keyword evidence="8 13" id="KW-0413">Isomerase</keyword>
<dbReference type="GO" id="GO:0033499">
    <property type="term" value="P:galactose catabolic process via UDP-galactose, Leloir pathway"/>
    <property type="evidence" value="ECO:0007669"/>
    <property type="project" value="TreeGrafter"/>
</dbReference>
<dbReference type="Pfam" id="PF01370">
    <property type="entry name" value="Epimerase"/>
    <property type="match status" value="1"/>
</dbReference>
<dbReference type="EMBL" id="DWZH01000042">
    <property type="protein sequence ID" value="HJB10131.1"/>
    <property type="molecule type" value="Genomic_DNA"/>
</dbReference>
<evidence type="ECO:0000256" key="3">
    <source>
        <dbReference type="ARBA" id="ARBA00004947"/>
    </source>
</evidence>
<dbReference type="GO" id="GO:0003978">
    <property type="term" value="F:UDP-glucose 4-epimerase activity"/>
    <property type="evidence" value="ECO:0007669"/>
    <property type="project" value="UniProtKB-EC"/>
</dbReference>
<evidence type="ECO:0000256" key="8">
    <source>
        <dbReference type="ARBA" id="ARBA00023235"/>
    </source>
</evidence>
<dbReference type="InterPro" id="IPR005886">
    <property type="entry name" value="UDP_G4E"/>
</dbReference>
<accession>A0A9D2RP21</accession>
<reference evidence="13" key="1">
    <citation type="journal article" date="2021" name="PeerJ">
        <title>Extensive microbial diversity within the chicken gut microbiome revealed by metagenomics and culture.</title>
        <authorList>
            <person name="Gilroy R."/>
            <person name="Ravi A."/>
            <person name="Getino M."/>
            <person name="Pursley I."/>
            <person name="Horton D.L."/>
            <person name="Alikhan N.F."/>
            <person name="Baker D."/>
            <person name="Gharbi K."/>
            <person name="Hall N."/>
            <person name="Watson M."/>
            <person name="Adriaenssens E.M."/>
            <person name="Foster-Nyarko E."/>
            <person name="Jarju S."/>
            <person name="Secka A."/>
            <person name="Antonio M."/>
            <person name="Oren A."/>
            <person name="Chaudhuri R.R."/>
            <person name="La Ragione R."/>
            <person name="Hildebrand F."/>
            <person name="Pallen M.J."/>
        </authorList>
    </citation>
    <scope>NUCLEOTIDE SEQUENCE</scope>
    <source>
        <strain evidence="13">ChiHjej13B12-24818</strain>
    </source>
</reference>
<dbReference type="InterPro" id="IPR001509">
    <property type="entry name" value="Epimerase_deHydtase"/>
</dbReference>
<gene>
    <name evidence="13" type="primary">galE</name>
    <name evidence="13" type="ORF">H9786_06315</name>
</gene>
<sequence>MTTLVIGGAGYIGSHVVRLLLEKGERVVVVDSLITGKEERTAGAELVQIDITLPDASEKLASHLRASGADSVIHFAAHKQVGESVVEPEMYWHDNVGGLANVLSACASAGIRDVVFSSSAAVYGMPDVDLVTEDLTPQPINPYGATKYVGEWMLADAERAHGLRTVALRYFNVAGSGWPELADTAVMNLVPIVLDQLEQGRAPVVFGDDYDTPDGTCVRDYVHVLDLADAHVAALEYLRGEQRPHRVFNVGTGTGSSVLEVIEAIARAKGIEITPEIGERRAGDPARLICSTDRIRETLGWESTKTLDDIVRSAVEARAGA</sequence>
<evidence type="ECO:0000256" key="10">
    <source>
        <dbReference type="ARBA" id="ARBA00031367"/>
    </source>
</evidence>
<comment type="similarity">
    <text evidence="4">Belongs to the NAD(P)-dependent epimerase/dehydratase family.</text>
</comment>
<dbReference type="Proteomes" id="UP000823823">
    <property type="component" value="Unassembled WGS sequence"/>
</dbReference>
<protein>
    <recommendedName>
        <fullName evidence="6">UDP-glucose 4-epimerase</fullName>
        <ecNumber evidence="5">5.1.3.2</ecNumber>
    </recommendedName>
    <alternativeName>
        <fullName evidence="11">Galactowaldenase</fullName>
    </alternativeName>
    <alternativeName>
        <fullName evidence="10">UDP-galactose 4-epimerase</fullName>
    </alternativeName>
</protein>
<comment type="pathway">
    <text evidence="3">Carbohydrate metabolism; galactose metabolism.</text>
</comment>
<dbReference type="Gene3D" id="3.90.25.10">
    <property type="entry name" value="UDP-galactose 4-epimerase, domain 1"/>
    <property type="match status" value="1"/>
</dbReference>
<evidence type="ECO:0000313" key="14">
    <source>
        <dbReference type="Proteomes" id="UP000823823"/>
    </source>
</evidence>
<evidence type="ECO:0000313" key="13">
    <source>
        <dbReference type="EMBL" id="HJB10131.1"/>
    </source>
</evidence>